<reference evidence="2" key="2">
    <citation type="submission" date="2020-09" db="EMBL/GenBank/DDBJ databases">
        <authorList>
            <person name="Sun Q."/>
            <person name="Zhou Y."/>
        </authorList>
    </citation>
    <scope>NUCLEOTIDE SEQUENCE</scope>
    <source>
        <strain evidence="2">CGMCC 1.12506</strain>
    </source>
</reference>
<dbReference type="EMBL" id="BMFG01000003">
    <property type="protein sequence ID" value="GGD22755.1"/>
    <property type="molecule type" value="Genomic_DNA"/>
</dbReference>
<sequence>MESLVSIVTPTFNSAKYIAETIQSVQNQTYKNWEMIIVDDGSTDETISIIQKIQNEEPRVQLVIQSKNVGPAITRNKGIELAKGNYLTFLDADDIWFSDFIQNSIETVQQTRIPFVFSSYKRSDEHLNFIYSDFIVPQKVTYTDILKTNSISCLTAFLDVEVLGKKFMPIIHKRQDMGLWLQYLKEIPYAYGIQEPQAIYRIRKNSLSRKKTDLIKYQWQFYREVEKLTVFQSSYYMIHWMIRGFLKYRS</sequence>
<evidence type="ECO:0000259" key="1">
    <source>
        <dbReference type="Pfam" id="PF00535"/>
    </source>
</evidence>
<dbReference type="Pfam" id="PF00535">
    <property type="entry name" value="Glycos_transf_2"/>
    <property type="match status" value="1"/>
</dbReference>
<comment type="caution">
    <text evidence="2">The sequence shown here is derived from an EMBL/GenBank/DDBJ whole genome shotgun (WGS) entry which is preliminary data.</text>
</comment>
<feature type="domain" description="Glycosyltransferase 2-like" evidence="1">
    <location>
        <begin position="6"/>
        <end position="129"/>
    </location>
</feature>
<evidence type="ECO:0000313" key="2">
    <source>
        <dbReference type="EMBL" id="GGD22755.1"/>
    </source>
</evidence>
<dbReference type="GO" id="GO:0016758">
    <property type="term" value="F:hexosyltransferase activity"/>
    <property type="evidence" value="ECO:0007669"/>
    <property type="project" value="UniProtKB-ARBA"/>
</dbReference>
<organism evidence="2 3">
    <name type="scientific">Flavobacterium orientale</name>
    <dbReference type="NCBI Taxonomy" id="1756020"/>
    <lineage>
        <taxon>Bacteria</taxon>
        <taxon>Pseudomonadati</taxon>
        <taxon>Bacteroidota</taxon>
        <taxon>Flavobacteriia</taxon>
        <taxon>Flavobacteriales</taxon>
        <taxon>Flavobacteriaceae</taxon>
        <taxon>Flavobacterium</taxon>
    </lineage>
</organism>
<gene>
    <name evidence="2" type="primary">tuaG</name>
    <name evidence="2" type="ORF">GCM10011343_11170</name>
</gene>
<protein>
    <submittedName>
        <fullName evidence="2">Glycosyl transferase</fullName>
    </submittedName>
</protein>
<dbReference type="Proteomes" id="UP000625735">
    <property type="component" value="Unassembled WGS sequence"/>
</dbReference>
<dbReference type="InterPro" id="IPR029044">
    <property type="entry name" value="Nucleotide-diphossugar_trans"/>
</dbReference>
<dbReference type="RefSeq" id="WP_188361550.1">
    <property type="nucleotide sequence ID" value="NZ_BMFG01000003.1"/>
</dbReference>
<dbReference type="PANTHER" id="PTHR22916:SF3">
    <property type="entry name" value="UDP-GLCNAC:BETAGAL BETA-1,3-N-ACETYLGLUCOSAMINYLTRANSFERASE-LIKE PROTEIN 1"/>
    <property type="match status" value="1"/>
</dbReference>
<dbReference type="CDD" id="cd00761">
    <property type="entry name" value="Glyco_tranf_GTA_type"/>
    <property type="match status" value="1"/>
</dbReference>
<proteinExistence type="predicted"/>
<reference evidence="2" key="1">
    <citation type="journal article" date="2014" name="Int. J. Syst. Evol. Microbiol.">
        <title>Complete genome sequence of Corynebacterium casei LMG S-19264T (=DSM 44701T), isolated from a smear-ripened cheese.</title>
        <authorList>
            <consortium name="US DOE Joint Genome Institute (JGI-PGF)"/>
            <person name="Walter F."/>
            <person name="Albersmeier A."/>
            <person name="Kalinowski J."/>
            <person name="Ruckert C."/>
        </authorList>
    </citation>
    <scope>NUCLEOTIDE SEQUENCE</scope>
    <source>
        <strain evidence="2">CGMCC 1.12506</strain>
    </source>
</reference>
<dbReference type="PANTHER" id="PTHR22916">
    <property type="entry name" value="GLYCOSYLTRANSFERASE"/>
    <property type="match status" value="1"/>
</dbReference>
<accession>A0A917DAH9</accession>
<evidence type="ECO:0000313" key="3">
    <source>
        <dbReference type="Proteomes" id="UP000625735"/>
    </source>
</evidence>
<dbReference type="Gene3D" id="3.90.550.10">
    <property type="entry name" value="Spore Coat Polysaccharide Biosynthesis Protein SpsA, Chain A"/>
    <property type="match status" value="1"/>
</dbReference>
<dbReference type="InterPro" id="IPR001173">
    <property type="entry name" value="Glyco_trans_2-like"/>
</dbReference>
<dbReference type="SUPFAM" id="SSF53448">
    <property type="entry name" value="Nucleotide-diphospho-sugar transferases"/>
    <property type="match status" value="1"/>
</dbReference>
<keyword evidence="2" id="KW-0808">Transferase</keyword>
<keyword evidence="3" id="KW-1185">Reference proteome</keyword>
<dbReference type="AlphaFoldDB" id="A0A917DAH9"/>
<name>A0A917DAH9_9FLAO</name>